<dbReference type="RefSeq" id="WP_345717384.1">
    <property type="nucleotide sequence ID" value="NZ_BAABFP010000007.1"/>
</dbReference>
<dbReference type="InterPro" id="IPR012133">
    <property type="entry name" value="Alpha-hydoxy_acid_DH_FMN"/>
</dbReference>
<evidence type="ECO:0000256" key="1">
    <source>
        <dbReference type="ARBA" id="ARBA00001917"/>
    </source>
</evidence>
<dbReference type="Pfam" id="PF01070">
    <property type="entry name" value="FMN_dh"/>
    <property type="match status" value="1"/>
</dbReference>
<reference evidence="8" key="1">
    <citation type="journal article" date="2019" name="Int. J. Syst. Evol. Microbiol.">
        <title>The Global Catalogue of Microorganisms (GCM) 10K type strain sequencing project: providing services to taxonomists for standard genome sequencing and annotation.</title>
        <authorList>
            <consortium name="The Broad Institute Genomics Platform"/>
            <consortium name="The Broad Institute Genome Sequencing Center for Infectious Disease"/>
            <person name="Wu L."/>
            <person name="Ma J."/>
        </authorList>
    </citation>
    <scope>NUCLEOTIDE SEQUENCE [LARGE SCALE GENOMIC DNA]</scope>
    <source>
        <strain evidence="8">KACC 14249</strain>
    </source>
</reference>
<keyword evidence="8" id="KW-1185">Reference proteome</keyword>
<evidence type="ECO:0000313" key="7">
    <source>
        <dbReference type="EMBL" id="MFC6008845.1"/>
    </source>
</evidence>
<evidence type="ECO:0000256" key="5">
    <source>
        <dbReference type="ARBA" id="ARBA00024042"/>
    </source>
</evidence>
<dbReference type="EMBL" id="JBHSRD010000008">
    <property type="protein sequence ID" value="MFC6008845.1"/>
    <property type="molecule type" value="Genomic_DNA"/>
</dbReference>
<evidence type="ECO:0000259" key="6">
    <source>
        <dbReference type="PROSITE" id="PS51349"/>
    </source>
</evidence>
<proteinExistence type="inferred from homology"/>
<dbReference type="PANTHER" id="PTHR10578:SF107">
    <property type="entry name" value="2-HYDROXYACID OXIDASE 1"/>
    <property type="match status" value="1"/>
</dbReference>
<evidence type="ECO:0000256" key="2">
    <source>
        <dbReference type="ARBA" id="ARBA00022630"/>
    </source>
</evidence>
<dbReference type="InterPro" id="IPR013785">
    <property type="entry name" value="Aldolase_TIM"/>
</dbReference>
<dbReference type="CDD" id="cd02809">
    <property type="entry name" value="alpha_hydroxyacid_oxid_FMN"/>
    <property type="match status" value="1"/>
</dbReference>
<dbReference type="PANTHER" id="PTHR10578">
    <property type="entry name" value="S -2-HYDROXY-ACID OXIDASE-RELATED"/>
    <property type="match status" value="1"/>
</dbReference>
<comment type="caution">
    <text evidence="7">The sequence shown here is derived from an EMBL/GenBank/DDBJ whole genome shotgun (WGS) entry which is preliminary data.</text>
</comment>
<dbReference type="Proteomes" id="UP001596189">
    <property type="component" value="Unassembled WGS sequence"/>
</dbReference>
<name>A0ABW1JIS3_9ACTN</name>
<accession>A0ABW1JIS3</accession>
<organism evidence="7 8">
    <name type="scientific">Angustibacter luteus</name>
    <dbReference type="NCBI Taxonomy" id="658456"/>
    <lineage>
        <taxon>Bacteria</taxon>
        <taxon>Bacillati</taxon>
        <taxon>Actinomycetota</taxon>
        <taxon>Actinomycetes</taxon>
        <taxon>Kineosporiales</taxon>
        <taxon>Kineosporiaceae</taxon>
    </lineage>
</organism>
<dbReference type="InterPro" id="IPR037396">
    <property type="entry name" value="FMN_HAD"/>
</dbReference>
<evidence type="ECO:0000313" key="8">
    <source>
        <dbReference type="Proteomes" id="UP001596189"/>
    </source>
</evidence>
<keyword evidence="2" id="KW-0285">Flavoprotein</keyword>
<dbReference type="GO" id="GO:0016491">
    <property type="term" value="F:oxidoreductase activity"/>
    <property type="evidence" value="ECO:0007669"/>
    <property type="project" value="UniProtKB-KW"/>
</dbReference>
<sequence>MSALVDAQHARAREVLGSEALAYYESGAGAELTRREAEAAWSHYRLRPRVLTDVAAVDLSLDLLGTHLATPLLVAPTAYHRLAHPDGEVATARGAAAAGALLTLSARASQPLESVAQAAAGPWWFQVYATRDPAVHRGLAVRARDAGATALVLTGDTPFVGRKPLSDSLGIPGIEDMVAVNSGAHLRPDAATDAADQWPSATTDLVAELAALTGLPVLVKGVLRGDEAARCVDAGAAGIVVSTHGGRQLDRVVPSAVALPEVVAAVGDRVPVLVDGGLRSGLDVLTALALGARAVLLGRPVLWALAAGGAAGVRELLDTLTDDLAHVMALAGAPTLDAVTADLVTRIERPVERPV</sequence>
<dbReference type="InterPro" id="IPR000262">
    <property type="entry name" value="FMN-dep_DH"/>
</dbReference>
<comment type="similarity">
    <text evidence="5">Belongs to the FMN-dependent alpha-hydroxy acid dehydrogenase family.</text>
</comment>
<protein>
    <submittedName>
        <fullName evidence="7">Alpha-hydroxy acid oxidase</fullName>
        <ecNumber evidence="7">1.-.-.-</ecNumber>
    </submittedName>
</protein>
<dbReference type="Gene3D" id="3.20.20.70">
    <property type="entry name" value="Aldolase class I"/>
    <property type="match status" value="1"/>
</dbReference>
<keyword evidence="3" id="KW-0288">FMN</keyword>
<comment type="cofactor">
    <cofactor evidence="1">
        <name>FMN</name>
        <dbReference type="ChEBI" id="CHEBI:58210"/>
    </cofactor>
</comment>
<dbReference type="SUPFAM" id="SSF51395">
    <property type="entry name" value="FMN-linked oxidoreductases"/>
    <property type="match status" value="1"/>
</dbReference>
<dbReference type="PIRSF" id="PIRSF000138">
    <property type="entry name" value="Al-hdrx_acd_dh"/>
    <property type="match status" value="1"/>
</dbReference>
<keyword evidence="4 7" id="KW-0560">Oxidoreductase</keyword>
<evidence type="ECO:0000256" key="3">
    <source>
        <dbReference type="ARBA" id="ARBA00022643"/>
    </source>
</evidence>
<gene>
    <name evidence="7" type="ORF">ACFQDO_17055</name>
</gene>
<evidence type="ECO:0000256" key="4">
    <source>
        <dbReference type="ARBA" id="ARBA00023002"/>
    </source>
</evidence>
<feature type="domain" description="FMN hydroxy acid dehydrogenase" evidence="6">
    <location>
        <begin position="1"/>
        <end position="349"/>
    </location>
</feature>
<dbReference type="EC" id="1.-.-.-" evidence="7"/>
<dbReference type="PROSITE" id="PS51349">
    <property type="entry name" value="FMN_HYDROXY_ACID_DH_2"/>
    <property type="match status" value="1"/>
</dbReference>